<comment type="similarity">
    <text evidence="2">Belongs to the mitochondrion-specific ribosomal protein mL53 family.</text>
</comment>
<dbReference type="InterPro" id="IPR019716">
    <property type="entry name" value="Ribosomal_mL53"/>
</dbReference>
<keyword evidence="4 10" id="KW-0689">Ribosomal protein</keyword>
<evidence type="ECO:0000256" key="7">
    <source>
        <dbReference type="ARBA" id="ARBA00035180"/>
    </source>
</evidence>
<dbReference type="InterPro" id="IPR052473">
    <property type="entry name" value="mtLSU_mL53"/>
</dbReference>
<evidence type="ECO:0000256" key="1">
    <source>
        <dbReference type="ARBA" id="ARBA00004173"/>
    </source>
</evidence>
<evidence type="ECO:0000256" key="2">
    <source>
        <dbReference type="ARBA" id="ARBA00005557"/>
    </source>
</evidence>
<dbReference type="Gene3D" id="3.40.30.10">
    <property type="entry name" value="Glutaredoxin"/>
    <property type="match status" value="1"/>
</dbReference>
<evidence type="ECO:0000256" key="4">
    <source>
        <dbReference type="ARBA" id="ARBA00022980"/>
    </source>
</evidence>
<feature type="signal peptide" evidence="9">
    <location>
        <begin position="1"/>
        <end position="20"/>
    </location>
</feature>
<feature type="chain" id="PRO_5004372569" description="Large ribosomal subunit protein mL53" evidence="9">
    <location>
        <begin position="21"/>
        <end position="152"/>
    </location>
</feature>
<keyword evidence="3" id="KW-0809">Transit peptide</keyword>
<reference evidence="10" key="1">
    <citation type="journal article" date="2013" name="PLoS ONE">
        <title>Gene expression in gut symbiotic organ of stinkbug affected by extracellular bacterial symbiont.</title>
        <authorList>
            <person name="Futahashi R."/>
            <person name="Tanaka K."/>
            <person name="Tanahashi M."/>
            <person name="Nikoh N."/>
            <person name="Kikuchi Y."/>
            <person name="Lee B.L."/>
            <person name="Fukatsu T."/>
        </authorList>
    </citation>
    <scope>NUCLEOTIDE SEQUENCE</scope>
    <source>
        <tissue evidence="10">Midgut</tissue>
    </source>
</reference>
<evidence type="ECO:0000256" key="5">
    <source>
        <dbReference type="ARBA" id="ARBA00023128"/>
    </source>
</evidence>
<keyword evidence="6" id="KW-0687">Ribonucleoprotein</keyword>
<protein>
    <recommendedName>
        <fullName evidence="7">Large ribosomal subunit protein mL53</fullName>
    </recommendedName>
    <alternativeName>
        <fullName evidence="8">39S ribosomal protein L53, mitochondrial</fullName>
    </alternativeName>
</protein>
<dbReference type="Pfam" id="PF10780">
    <property type="entry name" value="MRP_L53"/>
    <property type="match status" value="1"/>
</dbReference>
<name>R4WQ23_RIPPE</name>
<keyword evidence="5" id="KW-0496">Mitochondrion</keyword>
<evidence type="ECO:0000313" key="10">
    <source>
        <dbReference type="EMBL" id="BAN21006.1"/>
    </source>
</evidence>
<comment type="subcellular location">
    <subcellularLocation>
        <location evidence="1">Mitochondrion</location>
    </subcellularLocation>
</comment>
<sequence length="152" mass="17001">MGGYQLFVILFTMSIPFAGALKRSGGVSEAISRQLKSVTLKPVKRVSFKFDPFHERVVETRYFMHYITAPKVLKTNLTCSFKTEIQCDRTDPSITFKLVNGEEIVFKSANLTALEMCKLFNKHISVLAPEETVVAAPITAKASKKVTPVKKK</sequence>
<dbReference type="GO" id="GO:0005762">
    <property type="term" value="C:mitochondrial large ribosomal subunit"/>
    <property type="evidence" value="ECO:0007669"/>
    <property type="project" value="TreeGrafter"/>
</dbReference>
<keyword evidence="9" id="KW-0732">Signal</keyword>
<dbReference type="AlphaFoldDB" id="R4WQ23"/>
<organism evidence="10">
    <name type="scientific">Riptortus pedestris</name>
    <name type="common">Bean bug</name>
    <dbReference type="NCBI Taxonomy" id="329032"/>
    <lineage>
        <taxon>Eukaryota</taxon>
        <taxon>Metazoa</taxon>
        <taxon>Ecdysozoa</taxon>
        <taxon>Arthropoda</taxon>
        <taxon>Hexapoda</taxon>
        <taxon>Insecta</taxon>
        <taxon>Pterygota</taxon>
        <taxon>Neoptera</taxon>
        <taxon>Paraneoptera</taxon>
        <taxon>Hemiptera</taxon>
        <taxon>Heteroptera</taxon>
        <taxon>Panheteroptera</taxon>
        <taxon>Pentatomomorpha</taxon>
        <taxon>Coreoidea</taxon>
        <taxon>Alydidae</taxon>
        <taxon>Riptortus</taxon>
    </lineage>
</organism>
<evidence type="ECO:0000256" key="6">
    <source>
        <dbReference type="ARBA" id="ARBA00023274"/>
    </source>
</evidence>
<dbReference type="PANTHER" id="PTHR33618:SF1">
    <property type="entry name" value="LARGE RIBOSOMAL SUBUNIT PROTEIN ML53"/>
    <property type="match status" value="1"/>
</dbReference>
<evidence type="ECO:0000256" key="8">
    <source>
        <dbReference type="ARBA" id="ARBA00042721"/>
    </source>
</evidence>
<evidence type="ECO:0000256" key="9">
    <source>
        <dbReference type="SAM" id="SignalP"/>
    </source>
</evidence>
<dbReference type="EMBL" id="AK417791">
    <property type="protein sequence ID" value="BAN21006.1"/>
    <property type="molecule type" value="mRNA"/>
</dbReference>
<evidence type="ECO:0000256" key="3">
    <source>
        <dbReference type="ARBA" id="ARBA00022946"/>
    </source>
</evidence>
<proteinExistence type="evidence at transcript level"/>
<accession>R4WQ23</accession>
<dbReference type="PANTHER" id="PTHR33618">
    <property type="entry name" value="39S RIBOSOMAL PROTEIN L53, MITOCHONDRIAL"/>
    <property type="match status" value="1"/>
</dbReference>